<keyword evidence="6" id="KW-0378">Hydrolase</keyword>
<comment type="similarity">
    <text evidence="1">Belongs to the FtsK/SpoIIIE/SftA family.</text>
</comment>
<evidence type="ECO:0000256" key="4">
    <source>
        <dbReference type="ARBA" id="ARBA00022763"/>
    </source>
</evidence>
<feature type="binding site" evidence="10">
    <location>
        <begin position="456"/>
        <end position="463"/>
    </location>
    <ligand>
        <name>ATP</name>
        <dbReference type="ChEBI" id="CHEBI:30616"/>
    </ligand>
</feature>
<evidence type="ECO:0000313" key="12">
    <source>
        <dbReference type="EMBL" id="HFM97963.1"/>
    </source>
</evidence>
<keyword evidence="7 10" id="KW-0067">ATP-binding</keyword>
<evidence type="ECO:0000256" key="10">
    <source>
        <dbReference type="PROSITE-ProRule" id="PRU00289"/>
    </source>
</evidence>
<dbReference type="Pfam" id="PF17854">
    <property type="entry name" value="FtsK_alpha"/>
    <property type="match status" value="1"/>
</dbReference>
<keyword evidence="12" id="KW-0131">Cell cycle</keyword>
<evidence type="ECO:0000256" key="1">
    <source>
        <dbReference type="ARBA" id="ARBA00006474"/>
    </source>
</evidence>
<keyword evidence="9" id="KW-0234">DNA repair</keyword>
<dbReference type="PANTHER" id="PTHR22683">
    <property type="entry name" value="SPORULATION PROTEIN RELATED"/>
    <property type="match status" value="1"/>
</dbReference>
<evidence type="ECO:0000256" key="2">
    <source>
        <dbReference type="ARBA" id="ARBA00022722"/>
    </source>
</evidence>
<dbReference type="PROSITE" id="PS50901">
    <property type="entry name" value="FTSK"/>
    <property type="match status" value="1"/>
</dbReference>
<dbReference type="InterPro" id="IPR011604">
    <property type="entry name" value="PDDEXK-like_dom_sf"/>
</dbReference>
<evidence type="ECO:0000259" key="11">
    <source>
        <dbReference type="PROSITE" id="PS50901"/>
    </source>
</evidence>
<dbReference type="GO" id="GO:0006281">
    <property type="term" value="P:DNA repair"/>
    <property type="evidence" value="ECO:0007669"/>
    <property type="project" value="UniProtKB-KW"/>
</dbReference>
<reference evidence="12" key="1">
    <citation type="journal article" date="2020" name="mSystems">
        <title>Genome- and Community-Level Interaction Insights into Carbon Utilization and Element Cycling Functions of Hydrothermarchaeota in Hydrothermal Sediment.</title>
        <authorList>
            <person name="Zhou Z."/>
            <person name="Liu Y."/>
            <person name="Xu W."/>
            <person name="Pan J."/>
            <person name="Luo Z.H."/>
            <person name="Li M."/>
        </authorList>
    </citation>
    <scope>NUCLEOTIDE SEQUENCE [LARGE SCALE GENOMIC DNA]</scope>
    <source>
        <strain evidence="12">SpSt-418</strain>
    </source>
</reference>
<proteinExistence type="inferred from homology"/>
<dbReference type="InterPro" id="IPR050206">
    <property type="entry name" value="FtsK/SpoIIIE/SftA"/>
</dbReference>
<dbReference type="AlphaFoldDB" id="A0A7C3KDU2"/>
<keyword evidence="5" id="KW-0347">Helicase</keyword>
<dbReference type="GO" id="GO:0005524">
    <property type="term" value="F:ATP binding"/>
    <property type="evidence" value="ECO:0007669"/>
    <property type="project" value="UniProtKB-UniRule"/>
</dbReference>
<sequence>MPDSISVTSIRVAFECPRLFYLGERFGAKTVFQPPEAPKGIGKAFHDLAVAFVRLVQHEPRFRDLFTPEAHTLQADAIAQTMQTLFYEQVFYPYLQRAIAQDPAQSAALLQLWQGLRHLIQQGAHLLIRNRHYCSPAELFYKTFLAQESPVQCWVTLPNGTQQLVRGSFDSLVYDFEHHRLCVVEYKTYPSFDPAAQLAQVALYSLMLKEQIGVPIDSALYRVLPDWEELSFTWEQIGSAMQEVLPTRLEQMQQWLAWEPGQPDPPPPTPQTGHFCPICPQYTRCQTLFAGESVLEVQLDEQKTTRLATRSQSVAAAEPEPSIPTEPDLMGDRLVEILQSFGLAVQYAGEAVGPAFVRVRLKPAPGVKVSSILRLSHDLRVQLGLTYPPLIAPQAGYVSVDLPRPNRHTARFEDYVTTNQTQMHESVQIAIGVDLDGKLIEADLSDPNTCHFLIGGTTGSGKSEFLRSLLLSLIVRHSPDQLQIVLVDPKRVTFPEFEQMPWLLAPVVKEGDRAIQMMNELVDEMESRYQRFEVSGCNDLRTYNARFRDRALHRIVCIFDEYADFMAEKDTRTGLELSIKRLGAMARAAGIHLIIATQRPEARVVTPLIRSNLPGRVALRTASEADSMIILGGKETAAAALLGKGDLLYQSGSALLRLQSLFAGKIKPSWFR</sequence>
<evidence type="ECO:0000256" key="6">
    <source>
        <dbReference type="ARBA" id="ARBA00022839"/>
    </source>
</evidence>
<feature type="domain" description="FtsK" evidence="11">
    <location>
        <begin position="437"/>
        <end position="628"/>
    </location>
</feature>
<dbReference type="SUPFAM" id="SSF52540">
    <property type="entry name" value="P-loop containing nucleoside triphosphate hydrolases"/>
    <property type="match status" value="1"/>
</dbReference>
<dbReference type="GO" id="GO:0051301">
    <property type="term" value="P:cell division"/>
    <property type="evidence" value="ECO:0007669"/>
    <property type="project" value="UniProtKB-KW"/>
</dbReference>
<keyword evidence="4" id="KW-0227">DNA damage</keyword>
<keyword evidence="8" id="KW-0238">DNA-binding</keyword>
<name>A0A7C3KDU2_9CYAN</name>
<keyword evidence="12" id="KW-0132">Cell division</keyword>
<dbReference type="Pfam" id="PF12705">
    <property type="entry name" value="PDDEXK_1"/>
    <property type="match status" value="1"/>
</dbReference>
<dbReference type="InterPro" id="IPR041027">
    <property type="entry name" value="FtsK_alpha"/>
</dbReference>
<dbReference type="Gene3D" id="3.40.50.300">
    <property type="entry name" value="P-loop containing nucleotide triphosphate hydrolases"/>
    <property type="match status" value="1"/>
</dbReference>
<organism evidence="12">
    <name type="scientific">Oscillatoriales cyanobacterium SpSt-418</name>
    <dbReference type="NCBI Taxonomy" id="2282169"/>
    <lineage>
        <taxon>Bacteria</taxon>
        <taxon>Bacillati</taxon>
        <taxon>Cyanobacteriota</taxon>
        <taxon>Cyanophyceae</taxon>
        <taxon>Oscillatoriophycideae</taxon>
        <taxon>Oscillatoriales</taxon>
    </lineage>
</organism>
<dbReference type="InterPro" id="IPR027417">
    <property type="entry name" value="P-loop_NTPase"/>
</dbReference>
<evidence type="ECO:0000256" key="5">
    <source>
        <dbReference type="ARBA" id="ARBA00022806"/>
    </source>
</evidence>
<evidence type="ECO:0000256" key="3">
    <source>
        <dbReference type="ARBA" id="ARBA00022741"/>
    </source>
</evidence>
<dbReference type="GO" id="GO:0004386">
    <property type="term" value="F:helicase activity"/>
    <property type="evidence" value="ECO:0007669"/>
    <property type="project" value="UniProtKB-KW"/>
</dbReference>
<protein>
    <submittedName>
        <fullName evidence="12">Cell division protein FtsK</fullName>
    </submittedName>
</protein>
<dbReference type="CDD" id="cd01127">
    <property type="entry name" value="TrwB_TraG_TraD_VirD4"/>
    <property type="match status" value="1"/>
</dbReference>
<gene>
    <name evidence="12" type="ORF">ENR64_09400</name>
</gene>
<dbReference type="Gene3D" id="3.90.320.10">
    <property type="match status" value="1"/>
</dbReference>
<accession>A0A7C3KDU2</accession>
<dbReference type="GO" id="GO:0003677">
    <property type="term" value="F:DNA binding"/>
    <property type="evidence" value="ECO:0007669"/>
    <property type="project" value="UniProtKB-KW"/>
</dbReference>
<evidence type="ECO:0000256" key="7">
    <source>
        <dbReference type="ARBA" id="ARBA00022840"/>
    </source>
</evidence>
<dbReference type="InterPro" id="IPR002543">
    <property type="entry name" value="FtsK_dom"/>
</dbReference>
<dbReference type="Gene3D" id="3.30.980.40">
    <property type="match status" value="1"/>
</dbReference>
<evidence type="ECO:0000256" key="9">
    <source>
        <dbReference type="ARBA" id="ARBA00023204"/>
    </source>
</evidence>
<keyword evidence="2" id="KW-0540">Nuclease</keyword>
<evidence type="ECO:0000256" key="8">
    <source>
        <dbReference type="ARBA" id="ARBA00023125"/>
    </source>
</evidence>
<dbReference type="Pfam" id="PF01580">
    <property type="entry name" value="FtsK_SpoIIIE"/>
    <property type="match status" value="1"/>
</dbReference>
<dbReference type="EMBL" id="DSRU01000130">
    <property type="protein sequence ID" value="HFM97963.1"/>
    <property type="molecule type" value="Genomic_DNA"/>
</dbReference>
<dbReference type="InterPro" id="IPR038726">
    <property type="entry name" value="PDDEXK_AddAB-type"/>
</dbReference>
<keyword evidence="3 10" id="KW-0547">Nucleotide-binding</keyword>
<dbReference type="PANTHER" id="PTHR22683:SF41">
    <property type="entry name" value="DNA TRANSLOCASE FTSK"/>
    <property type="match status" value="1"/>
</dbReference>
<dbReference type="GO" id="GO:0004527">
    <property type="term" value="F:exonuclease activity"/>
    <property type="evidence" value="ECO:0007669"/>
    <property type="project" value="UniProtKB-KW"/>
</dbReference>
<comment type="caution">
    <text evidence="12">The sequence shown here is derived from an EMBL/GenBank/DDBJ whole genome shotgun (WGS) entry which is preliminary data.</text>
</comment>
<keyword evidence="6" id="KW-0269">Exonuclease</keyword>